<dbReference type="PANTHER" id="PTHR43364">
    <property type="entry name" value="NADH-SPECIFIC METHYLGLYOXAL REDUCTASE-RELATED"/>
    <property type="match status" value="1"/>
</dbReference>
<dbReference type="InterPro" id="IPR036812">
    <property type="entry name" value="NAD(P)_OxRdtase_dom_sf"/>
</dbReference>
<evidence type="ECO:0000313" key="3">
    <source>
        <dbReference type="EMBL" id="KAK9780243.1"/>
    </source>
</evidence>
<proteinExistence type="predicted"/>
<gene>
    <name evidence="3" type="ORF">SCAR479_02880</name>
</gene>
<keyword evidence="4" id="KW-1185">Reference proteome</keyword>
<feature type="domain" description="NADP-dependent oxidoreductase" evidence="2">
    <location>
        <begin position="10"/>
        <end position="303"/>
    </location>
</feature>
<evidence type="ECO:0000259" key="2">
    <source>
        <dbReference type="Pfam" id="PF00248"/>
    </source>
</evidence>
<sequence length="317" mass="35118">MPTTQPAKLVIGCSPFFAGDRDSHEKWLDVLQEVGIDTIDAAQSYGETEANLGKLNASSRFTIDTKVSTSLGDGPPTTKDVVIKSGHESLEKLNTQSVNIYYLHSPDRRVPIEDTLEGVNELYKEGAFKRFGISNYLPHEIEDIVRITKERNWVRPSVYQGNYSAVARRPDTELLPILRKHGIAFYAYSPIAGGFLAKTKDTLTSTDRWKPESFLGKMYLGMYGKPSYLEALEKWSQIAKTEGVSQTELAFRWIVHNSSLRGDLGDAVIIGARTTDHIREIVNGINKGPLSSGATKSIDEIWETIKADAPLNNVGGL</sequence>
<evidence type="ECO:0000313" key="4">
    <source>
        <dbReference type="Proteomes" id="UP001465668"/>
    </source>
</evidence>
<accession>A0ABR2Y2D4</accession>
<dbReference type="InterPro" id="IPR023210">
    <property type="entry name" value="NADP_OxRdtase_dom"/>
</dbReference>
<dbReference type="CDD" id="cd19075">
    <property type="entry name" value="AKR_AKR7A1-5"/>
    <property type="match status" value="1"/>
</dbReference>
<name>A0ABR2Y2D4_9PEZI</name>
<dbReference type="SUPFAM" id="SSF51430">
    <property type="entry name" value="NAD(P)-linked oxidoreductase"/>
    <property type="match status" value="1"/>
</dbReference>
<dbReference type="Proteomes" id="UP001465668">
    <property type="component" value="Unassembled WGS sequence"/>
</dbReference>
<keyword evidence="1" id="KW-0560">Oxidoreductase</keyword>
<dbReference type="PANTHER" id="PTHR43364:SF4">
    <property type="entry name" value="NAD(P)-LINKED OXIDOREDUCTASE SUPERFAMILY PROTEIN"/>
    <property type="match status" value="1"/>
</dbReference>
<dbReference type="Gene3D" id="3.20.20.100">
    <property type="entry name" value="NADP-dependent oxidoreductase domain"/>
    <property type="match status" value="1"/>
</dbReference>
<dbReference type="InterPro" id="IPR050523">
    <property type="entry name" value="AKR_Detox_Biosynth"/>
</dbReference>
<organism evidence="3 4">
    <name type="scientific">Seiridium cardinale</name>
    <dbReference type="NCBI Taxonomy" id="138064"/>
    <lineage>
        <taxon>Eukaryota</taxon>
        <taxon>Fungi</taxon>
        <taxon>Dikarya</taxon>
        <taxon>Ascomycota</taxon>
        <taxon>Pezizomycotina</taxon>
        <taxon>Sordariomycetes</taxon>
        <taxon>Xylariomycetidae</taxon>
        <taxon>Amphisphaeriales</taxon>
        <taxon>Sporocadaceae</taxon>
        <taxon>Seiridium</taxon>
    </lineage>
</organism>
<comment type="caution">
    <text evidence="3">The sequence shown here is derived from an EMBL/GenBank/DDBJ whole genome shotgun (WGS) entry which is preliminary data.</text>
</comment>
<reference evidence="3 4" key="1">
    <citation type="submission" date="2024-02" db="EMBL/GenBank/DDBJ databases">
        <title>First draft genome assembly of two strains of Seiridium cardinale.</title>
        <authorList>
            <person name="Emiliani G."/>
            <person name="Scali E."/>
        </authorList>
    </citation>
    <scope>NUCLEOTIDE SEQUENCE [LARGE SCALE GENOMIC DNA]</scope>
    <source>
        <strain evidence="3 4">BM-138-000479</strain>
    </source>
</reference>
<evidence type="ECO:0000256" key="1">
    <source>
        <dbReference type="ARBA" id="ARBA00023002"/>
    </source>
</evidence>
<dbReference type="Pfam" id="PF00248">
    <property type="entry name" value="Aldo_ket_red"/>
    <property type="match status" value="1"/>
</dbReference>
<protein>
    <submittedName>
        <fullName evidence="3">Aldehyde reductase</fullName>
    </submittedName>
</protein>
<dbReference type="EMBL" id="JARVKM010000007">
    <property type="protein sequence ID" value="KAK9780243.1"/>
    <property type="molecule type" value="Genomic_DNA"/>
</dbReference>